<evidence type="ECO:0000313" key="1">
    <source>
        <dbReference type="EMBL" id="XCJ80265.1"/>
    </source>
</evidence>
<dbReference type="EMBL" id="CP159578">
    <property type="protein sequence ID" value="XCJ80265.1"/>
    <property type="molecule type" value="Genomic_DNA"/>
</dbReference>
<proteinExistence type="predicted"/>
<dbReference type="RefSeq" id="WP_353981099.1">
    <property type="nucleotide sequence ID" value="NZ_CP159578.1"/>
</dbReference>
<protein>
    <recommendedName>
        <fullName evidence="2">DUF1127 domain-containing protein</fullName>
    </recommendedName>
</protein>
<reference evidence="1" key="1">
    <citation type="submission" date="2024-06" db="EMBL/GenBank/DDBJ databases">
        <title>Complete genome of Salinicola endophyticus HNIBRBA4755.</title>
        <authorList>
            <person name="Shin S.Y."/>
            <person name="Kang H."/>
            <person name="Song J."/>
        </authorList>
    </citation>
    <scope>NUCLEOTIDE SEQUENCE</scope>
    <source>
        <strain evidence="1">HNIBRBA4755</strain>
    </source>
</reference>
<evidence type="ECO:0008006" key="2">
    <source>
        <dbReference type="Google" id="ProtNLM"/>
    </source>
</evidence>
<organism evidence="1">
    <name type="scientific">Salinicola endophyticus</name>
    <dbReference type="NCBI Taxonomy" id="1949083"/>
    <lineage>
        <taxon>Bacteria</taxon>
        <taxon>Pseudomonadati</taxon>
        <taxon>Pseudomonadota</taxon>
        <taxon>Gammaproteobacteria</taxon>
        <taxon>Oceanospirillales</taxon>
        <taxon>Halomonadaceae</taxon>
        <taxon>Salinicola</taxon>
    </lineage>
</organism>
<accession>A0AB74UEH4</accession>
<name>A0AB74UEH4_9GAMM</name>
<dbReference type="AlphaFoldDB" id="A0AB74UEH4"/>
<gene>
    <name evidence="1" type="ORF">ABV408_03570</name>
</gene>
<sequence>MQPHDSRSARQAMDAANRLAPPIKPVPPKIYMPAMPPLGWIHALEVQWWHYRRRRLFLRHVLPIAACDDILLADIGYRREQILWAARLPLKCDALSELERLRAASPGEGSQRRGQRTTALACCAD</sequence>